<sequence>MVKEKISLLQFFVLLNLFVYGTNLVVGSGLDAKKDAWIAILIGVAGGILLFLMYYYLYTLYPDLSLVGYSQKLLGKYAGGFIGLLYIIFFIYEAARDLRDVGGVIGATVLNETPMIFISGVMILAIAYIIYLGIEVLARTAEIFWGFVVILGALGSLFFYFSGLIDVKQLLPLLESGWKPVLKAVYTNTIMFPFGEMVAFTFILPYIEKKKQVLKVGMAAVIVSGLLITYSTAINLSVLGVDIMTRSQFPLLSAVQGIEIMNFIEHLDVMAVLVLIIGVFFKISVFYYAAIVAMADLFKVTHKKRLIFPTAIIILNTSLIIAGNFTEHLNEGKFVLRTIFPIFAVGFPVLYCLIAFFKSKVTR</sequence>
<feature type="transmembrane region" description="Helical" evidence="8">
    <location>
        <begin position="185"/>
        <end position="207"/>
    </location>
</feature>
<name>A0A1I2PJQ9_9BACI</name>
<dbReference type="RefSeq" id="WP_175477888.1">
    <property type="nucleotide sequence ID" value="NZ_FOOG01000025.1"/>
</dbReference>
<keyword evidence="7 8" id="KW-0472">Membrane</keyword>
<dbReference type="InterPro" id="IPR004761">
    <property type="entry name" value="Spore_GerAB"/>
</dbReference>
<feature type="transmembrane region" description="Helical" evidence="8">
    <location>
        <begin position="338"/>
        <end position="357"/>
    </location>
</feature>
<dbReference type="GO" id="GO:0016020">
    <property type="term" value="C:membrane"/>
    <property type="evidence" value="ECO:0007669"/>
    <property type="project" value="UniProtKB-SubCell"/>
</dbReference>
<feature type="transmembrane region" description="Helical" evidence="8">
    <location>
        <begin position="143"/>
        <end position="165"/>
    </location>
</feature>
<gene>
    <name evidence="9" type="ORF">SAMN05216353_12537</name>
</gene>
<evidence type="ECO:0000256" key="1">
    <source>
        <dbReference type="ARBA" id="ARBA00004141"/>
    </source>
</evidence>
<organism evidence="9 10">
    <name type="scientific">Halobacillus alkaliphilus</name>
    <dbReference type="NCBI Taxonomy" id="396056"/>
    <lineage>
        <taxon>Bacteria</taxon>
        <taxon>Bacillati</taxon>
        <taxon>Bacillota</taxon>
        <taxon>Bacilli</taxon>
        <taxon>Bacillales</taxon>
        <taxon>Bacillaceae</taxon>
        <taxon>Halobacillus</taxon>
    </lineage>
</organism>
<reference evidence="10" key="1">
    <citation type="submission" date="2016-10" db="EMBL/GenBank/DDBJ databases">
        <authorList>
            <person name="Varghese N."/>
            <person name="Submissions S."/>
        </authorList>
    </citation>
    <scope>NUCLEOTIDE SEQUENCE [LARGE SCALE GENOMIC DNA]</scope>
    <source>
        <strain evidence="10">FP5</strain>
    </source>
</reference>
<feature type="transmembrane region" description="Helical" evidence="8">
    <location>
        <begin position="77"/>
        <end position="95"/>
    </location>
</feature>
<evidence type="ECO:0000256" key="3">
    <source>
        <dbReference type="ARBA" id="ARBA00022448"/>
    </source>
</evidence>
<dbReference type="PANTHER" id="PTHR34975">
    <property type="entry name" value="SPORE GERMINATION PROTEIN A2"/>
    <property type="match status" value="1"/>
</dbReference>
<proteinExistence type="inferred from homology"/>
<comment type="subcellular location">
    <subcellularLocation>
        <location evidence="1">Membrane</location>
        <topology evidence="1">Multi-pass membrane protein</topology>
    </subcellularLocation>
</comment>
<dbReference type="EMBL" id="FOOG01000025">
    <property type="protein sequence ID" value="SFG15339.1"/>
    <property type="molecule type" value="Genomic_DNA"/>
</dbReference>
<keyword evidence="6 8" id="KW-1133">Transmembrane helix</keyword>
<evidence type="ECO:0000313" key="10">
    <source>
        <dbReference type="Proteomes" id="UP000198897"/>
    </source>
</evidence>
<evidence type="ECO:0000256" key="2">
    <source>
        <dbReference type="ARBA" id="ARBA00007998"/>
    </source>
</evidence>
<evidence type="ECO:0000256" key="5">
    <source>
        <dbReference type="ARBA" id="ARBA00022692"/>
    </source>
</evidence>
<keyword evidence="10" id="KW-1185">Reference proteome</keyword>
<comment type="similarity">
    <text evidence="2">Belongs to the amino acid-polyamine-organocation (APC) superfamily. Spore germination protein (SGP) (TC 2.A.3.9) family.</text>
</comment>
<keyword evidence="4" id="KW-0309">Germination</keyword>
<keyword evidence="5 8" id="KW-0812">Transmembrane</keyword>
<dbReference type="Proteomes" id="UP000198897">
    <property type="component" value="Unassembled WGS sequence"/>
</dbReference>
<evidence type="ECO:0000256" key="8">
    <source>
        <dbReference type="SAM" id="Phobius"/>
    </source>
</evidence>
<feature type="transmembrane region" description="Helical" evidence="8">
    <location>
        <begin position="115"/>
        <end position="134"/>
    </location>
</feature>
<evidence type="ECO:0000256" key="7">
    <source>
        <dbReference type="ARBA" id="ARBA00023136"/>
    </source>
</evidence>
<evidence type="ECO:0000256" key="4">
    <source>
        <dbReference type="ARBA" id="ARBA00022544"/>
    </source>
</evidence>
<accession>A0A1I2PJQ9</accession>
<keyword evidence="3" id="KW-0813">Transport</keyword>
<dbReference type="NCBIfam" id="TIGR00912">
    <property type="entry name" value="2A0309"/>
    <property type="match status" value="1"/>
</dbReference>
<evidence type="ECO:0000256" key="6">
    <source>
        <dbReference type="ARBA" id="ARBA00022989"/>
    </source>
</evidence>
<feature type="transmembrane region" description="Helical" evidence="8">
    <location>
        <begin position="219"/>
        <end position="241"/>
    </location>
</feature>
<protein>
    <submittedName>
        <fullName evidence="9">Spore germination protein KB</fullName>
    </submittedName>
</protein>
<feature type="transmembrane region" description="Helical" evidence="8">
    <location>
        <begin position="306"/>
        <end position="326"/>
    </location>
</feature>
<feature type="transmembrane region" description="Helical" evidence="8">
    <location>
        <begin position="269"/>
        <end position="294"/>
    </location>
</feature>
<dbReference type="Pfam" id="PF03845">
    <property type="entry name" value="Spore_permease"/>
    <property type="match status" value="1"/>
</dbReference>
<dbReference type="GO" id="GO:0009847">
    <property type="term" value="P:spore germination"/>
    <property type="evidence" value="ECO:0007669"/>
    <property type="project" value="InterPro"/>
</dbReference>
<evidence type="ECO:0000313" key="9">
    <source>
        <dbReference type="EMBL" id="SFG15339.1"/>
    </source>
</evidence>
<dbReference type="PANTHER" id="PTHR34975:SF2">
    <property type="entry name" value="SPORE GERMINATION PROTEIN A2"/>
    <property type="match status" value="1"/>
</dbReference>
<feature type="transmembrane region" description="Helical" evidence="8">
    <location>
        <begin position="37"/>
        <end position="57"/>
    </location>
</feature>
<dbReference type="AlphaFoldDB" id="A0A1I2PJQ9"/>